<evidence type="ECO:0000256" key="9">
    <source>
        <dbReference type="PIRNR" id="PIRNR006171"/>
    </source>
</evidence>
<dbReference type="Pfam" id="PF00072">
    <property type="entry name" value="Response_reg"/>
    <property type="match status" value="1"/>
</dbReference>
<keyword evidence="5 9" id="KW-0805">Transcription regulation</keyword>
<evidence type="ECO:0000256" key="2">
    <source>
        <dbReference type="ARBA" id="ARBA00022490"/>
    </source>
</evidence>
<keyword evidence="8 9" id="KW-0804">Transcription</keyword>
<keyword evidence="2 9" id="KW-0963">Cytoplasm</keyword>
<dbReference type="PROSITE" id="PS50110">
    <property type="entry name" value="RESPONSE_REGULATORY"/>
    <property type="match status" value="1"/>
</dbReference>
<evidence type="ECO:0000259" key="11">
    <source>
        <dbReference type="PROSITE" id="PS50110"/>
    </source>
</evidence>
<dbReference type="EMBL" id="JAFBBU010000001">
    <property type="protein sequence ID" value="MBM7471794.1"/>
    <property type="molecule type" value="Genomic_DNA"/>
</dbReference>
<evidence type="ECO:0000256" key="5">
    <source>
        <dbReference type="ARBA" id="ARBA00023015"/>
    </source>
</evidence>
<name>A0ABS2L3X2_9MICO</name>
<feature type="modified residue" description="4-aspartylphosphate" evidence="10">
    <location>
        <position position="68"/>
    </location>
</feature>
<evidence type="ECO:0000256" key="1">
    <source>
        <dbReference type="ARBA" id="ARBA00004496"/>
    </source>
</evidence>
<dbReference type="InterPro" id="IPR011006">
    <property type="entry name" value="CheY-like_superfamily"/>
</dbReference>
<dbReference type="SMART" id="SM00448">
    <property type="entry name" value="REC"/>
    <property type="match status" value="1"/>
</dbReference>
<dbReference type="InterPro" id="IPR036390">
    <property type="entry name" value="WH_DNA-bd_sf"/>
</dbReference>
<evidence type="ECO:0000313" key="13">
    <source>
        <dbReference type="Proteomes" id="UP000776164"/>
    </source>
</evidence>
<evidence type="ECO:0000256" key="3">
    <source>
        <dbReference type="ARBA" id="ARBA00022553"/>
    </source>
</evidence>
<comment type="subcellular location">
    <subcellularLocation>
        <location evidence="1 9">Cytoplasm</location>
    </subcellularLocation>
</comment>
<proteinExistence type="predicted"/>
<dbReference type="InterPro" id="IPR051271">
    <property type="entry name" value="2C-system_Tx_regulators"/>
</dbReference>
<evidence type="ECO:0000313" key="12">
    <source>
        <dbReference type="EMBL" id="MBM7471794.1"/>
    </source>
</evidence>
<evidence type="ECO:0000256" key="6">
    <source>
        <dbReference type="ARBA" id="ARBA00023125"/>
    </source>
</evidence>
<dbReference type="Proteomes" id="UP000776164">
    <property type="component" value="Unassembled WGS sequence"/>
</dbReference>
<dbReference type="SUPFAM" id="SSF52172">
    <property type="entry name" value="CheY-like"/>
    <property type="match status" value="1"/>
</dbReference>
<feature type="domain" description="Response regulatory" evidence="11">
    <location>
        <begin position="5"/>
        <end position="133"/>
    </location>
</feature>
<accession>A0ABS2L3X2</accession>
<comment type="caution">
    <text evidence="12">The sequence shown here is derived from an EMBL/GenBank/DDBJ whole genome shotgun (WGS) entry which is preliminary data.</text>
</comment>
<reference evidence="12 13" key="1">
    <citation type="submission" date="2021-01" db="EMBL/GenBank/DDBJ databases">
        <title>Sequencing the genomes of 1000 actinobacteria strains.</title>
        <authorList>
            <person name="Klenk H.-P."/>
        </authorList>
    </citation>
    <scope>NUCLEOTIDE SEQUENCE [LARGE SCALE GENOMIC DNA]</scope>
    <source>
        <strain evidence="12 13">DSM 13057</strain>
    </source>
</reference>
<sequence length="239" mass="26045">MSEVRVLVVDDEPITASAHAAYLERVGGFLVAGVANDGTSALRMLRDSVDPHTLGSSRESSIDLVLLDMNLPDIHGIELCRHLRSSGLDVDVIAITAVRDVSVVRAAVSLGIVQYLIKPFTFSVFAEKLRGYLAFRAGFDVVAGVTTQNDVDDTLAQLRSIRPVELEKGLTAETLQLVVARLRLDPEPVSAGELALALELSRVTTRRYLEHLAAEGTVVRSPRYGSPGRPELEYVWKRA</sequence>
<protein>
    <recommendedName>
        <fullName evidence="9">Transcriptional regulatory protein</fullName>
    </recommendedName>
</protein>
<keyword evidence="13" id="KW-1185">Reference proteome</keyword>
<dbReference type="InterPro" id="IPR024187">
    <property type="entry name" value="Sig_transdc_resp-reg_cit/mal"/>
</dbReference>
<dbReference type="Gene3D" id="3.40.50.2300">
    <property type="match status" value="1"/>
</dbReference>
<dbReference type="SUPFAM" id="SSF46785">
    <property type="entry name" value="Winged helix' DNA-binding domain"/>
    <property type="match status" value="1"/>
</dbReference>
<keyword evidence="4 9" id="KW-0902">Two-component regulatory system</keyword>
<keyword evidence="6 9" id="KW-0238">DNA-binding</keyword>
<keyword evidence="3 10" id="KW-0597">Phosphoprotein</keyword>
<evidence type="ECO:0000256" key="8">
    <source>
        <dbReference type="ARBA" id="ARBA00023163"/>
    </source>
</evidence>
<gene>
    <name evidence="12" type="ORF">JOE66_001428</name>
</gene>
<evidence type="ECO:0000256" key="4">
    <source>
        <dbReference type="ARBA" id="ARBA00023012"/>
    </source>
</evidence>
<dbReference type="PANTHER" id="PTHR45526:SF1">
    <property type="entry name" value="TRANSCRIPTIONAL REGULATORY PROTEIN DCUR-RELATED"/>
    <property type="match status" value="1"/>
</dbReference>
<dbReference type="PANTHER" id="PTHR45526">
    <property type="entry name" value="TRANSCRIPTIONAL REGULATORY PROTEIN DPIA"/>
    <property type="match status" value="1"/>
</dbReference>
<evidence type="ECO:0000256" key="10">
    <source>
        <dbReference type="PROSITE-ProRule" id="PRU00169"/>
    </source>
</evidence>
<organism evidence="12 13">
    <name type="scientific">Subtercola frigoramans</name>
    <dbReference type="NCBI Taxonomy" id="120298"/>
    <lineage>
        <taxon>Bacteria</taxon>
        <taxon>Bacillati</taxon>
        <taxon>Actinomycetota</taxon>
        <taxon>Actinomycetes</taxon>
        <taxon>Micrococcales</taxon>
        <taxon>Microbacteriaceae</taxon>
        <taxon>Subtercola</taxon>
    </lineage>
</organism>
<evidence type="ECO:0000256" key="7">
    <source>
        <dbReference type="ARBA" id="ARBA00023159"/>
    </source>
</evidence>
<dbReference type="InterPro" id="IPR001789">
    <property type="entry name" value="Sig_transdc_resp-reg_receiver"/>
</dbReference>
<dbReference type="RefSeq" id="WP_205108033.1">
    <property type="nucleotide sequence ID" value="NZ_BAAAHT010000013.1"/>
</dbReference>
<dbReference type="PIRSF" id="PIRSF006171">
    <property type="entry name" value="RR_citrat_malat"/>
    <property type="match status" value="1"/>
</dbReference>
<keyword evidence="7 9" id="KW-0010">Activator</keyword>